<organism evidence="6 7">
    <name type="scientific">Parnassius mnemosyne</name>
    <name type="common">clouded apollo</name>
    <dbReference type="NCBI Taxonomy" id="213953"/>
    <lineage>
        <taxon>Eukaryota</taxon>
        <taxon>Metazoa</taxon>
        <taxon>Ecdysozoa</taxon>
        <taxon>Arthropoda</taxon>
        <taxon>Hexapoda</taxon>
        <taxon>Insecta</taxon>
        <taxon>Pterygota</taxon>
        <taxon>Neoptera</taxon>
        <taxon>Endopterygota</taxon>
        <taxon>Lepidoptera</taxon>
        <taxon>Glossata</taxon>
        <taxon>Ditrysia</taxon>
        <taxon>Papilionoidea</taxon>
        <taxon>Papilionidae</taxon>
        <taxon>Parnassiinae</taxon>
        <taxon>Parnassini</taxon>
        <taxon>Parnassius</taxon>
        <taxon>Driopa</taxon>
    </lineage>
</organism>
<dbReference type="Proteomes" id="UP001314205">
    <property type="component" value="Unassembled WGS sequence"/>
</dbReference>
<evidence type="ECO:0000256" key="3">
    <source>
        <dbReference type="ARBA" id="ARBA00023163"/>
    </source>
</evidence>
<dbReference type="GO" id="GO:0003700">
    <property type="term" value="F:DNA-binding transcription factor activity"/>
    <property type="evidence" value="ECO:0007669"/>
    <property type="project" value="InterPro"/>
</dbReference>
<accession>A0AAV1LAY2</accession>
<evidence type="ECO:0000259" key="5">
    <source>
        <dbReference type="PROSITE" id="PS00036"/>
    </source>
</evidence>
<dbReference type="InterPro" id="IPR008917">
    <property type="entry name" value="TF_DNA-bd_sf"/>
</dbReference>
<gene>
    <name evidence="6" type="ORF">PARMNEM_LOCUS12127</name>
</gene>
<dbReference type="SUPFAM" id="SSF47454">
    <property type="entry name" value="A DNA-binding domain in eukaryotic transcription factors"/>
    <property type="match status" value="1"/>
</dbReference>
<evidence type="ECO:0000256" key="4">
    <source>
        <dbReference type="SAM" id="MobiDB-lite"/>
    </source>
</evidence>
<dbReference type="InterPro" id="IPR004827">
    <property type="entry name" value="bZIP"/>
</dbReference>
<dbReference type="InterPro" id="IPR004826">
    <property type="entry name" value="bZIP_Maf"/>
</dbReference>
<feature type="compositionally biased region" description="Acidic residues" evidence="4">
    <location>
        <begin position="133"/>
        <end position="148"/>
    </location>
</feature>
<name>A0AAV1LAY2_9NEOP</name>
<sequence>MDEIAKHSASYQLDQEILDARGINMTVEEVAGLPTSKYSARVQALHLNVDDFNFLKGLRRRIKNRLASQNSRRRSMEHLRRLAKELRAVRACRDDALAERRSLLARRDLIRAHCTRLRRHLVQILRERSDPTEVPEEEIEEVSIDESQNDPSNESPRKIAETKPLISNYKNRIEDTKCFQEVMEKERIKDIFVEDLEEDMKVFECRIDKLVQQSVNHIYKGKDLKRVCAKTIFITEKSMKIESVDNTKVAGENGVLNLSLKQERRKSHGRKQSAPRRIAYVYPDVNDDVLDLKIKKEPQ</sequence>
<feature type="region of interest" description="Disordered" evidence="4">
    <location>
        <begin position="132"/>
        <end position="161"/>
    </location>
</feature>
<evidence type="ECO:0000313" key="6">
    <source>
        <dbReference type="EMBL" id="CAK1592068.1"/>
    </source>
</evidence>
<dbReference type="GO" id="GO:0003677">
    <property type="term" value="F:DNA binding"/>
    <property type="evidence" value="ECO:0007669"/>
    <property type="project" value="UniProtKB-KW"/>
</dbReference>
<comment type="caution">
    <text evidence="6">The sequence shown here is derived from an EMBL/GenBank/DDBJ whole genome shotgun (WGS) entry which is preliminary data.</text>
</comment>
<feature type="domain" description="BZIP" evidence="5">
    <location>
        <begin position="59"/>
        <end position="74"/>
    </location>
</feature>
<keyword evidence="3" id="KW-0804">Transcription</keyword>
<keyword evidence="1" id="KW-0805">Transcription regulation</keyword>
<dbReference type="AlphaFoldDB" id="A0AAV1LAY2"/>
<keyword evidence="2" id="KW-0238">DNA-binding</keyword>
<dbReference type="PROSITE" id="PS00036">
    <property type="entry name" value="BZIP_BASIC"/>
    <property type="match status" value="1"/>
</dbReference>
<dbReference type="Pfam" id="PF03131">
    <property type="entry name" value="bZIP_Maf"/>
    <property type="match status" value="1"/>
</dbReference>
<dbReference type="EMBL" id="CAVLGL010000087">
    <property type="protein sequence ID" value="CAK1592068.1"/>
    <property type="molecule type" value="Genomic_DNA"/>
</dbReference>
<proteinExistence type="predicted"/>
<dbReference type="Gene3D" id="1.10.880.10">
    <property type="entry name" value="Transcription factor, Skn-1-like, DNA-binding domain"/>
    <property type="match status" value="1"/>
</dbReference>
<evidence type="ECO:0000313" key="7">
    <source>
        <dbReference type="Proteomes" id="UP001314205"/>
    </source>
</evidence>
<keyword evidence="7" id="KW-1185">Reference proteome</keyword>
<evidence type="ECO:0000256" key="2">
    <source>
        <dbReference type="ARBA" id="ARBA00023125"/>
    </source>
</evidence>
<reference evidence="6 7" key="1">
    <citation type="submission" date="2023-11" db="EMBL/GenBank/DDBJ databases">
        <authorList>
            <person name="Hedman E."/>
            <person name="Englund M."/>
            <person name="Stromberg M."/>
            <person name="Nyberg Akerstrom W."/>
            <person name="Nylinder S."/>
            <person name="Jareborg N."/>
            <person name="Kallberg Y."/>
            <person name="Kronander E."/>
        </authorList>
    </citation>
    <scope>NUCLEOTIDE SEQUENCE [LARGE SCALE GENOMIC DNA]</scope>
</reference>
<protein>
    <recommendedName>
        <fullName evidence="5">BZIP domain-containing protein</fullName>
    </recommendedName>
</protein>
<evidence type="ECO:0000256" key="1">
    <source>
        <dbReference type="ARBA" id="ARBA00023015"/>
    </source>
</evidence>